<dbReference type="KEGG" id="cdep:91087355"/>
<dbReference type="EMBL" id="CP143786">
    <property type="protein sequence ID" value="WVN87947.1"/>
    <property type="molecule type" value="Genomic_DNA"/>
</dbReference>
<gene>
    <name evidence="1" type="ORF">L203_103144</name>
</gene>
<dbReference type="Proteomes" id="UP000094043">
    <property type="component" value="Chromosome 3"/>
</dbReference>
<name>A0A1E3IPG2_9TREE</name>
<sequence length="171" mass="18766">MLSKRLIKLTHTILFSLVFLASVAALGVSSAIVKHYNSRGYPPVNNHGYRDRIRILLVASVWTTASAIILMIGFLAAGENNAVFGLLTHIILVTIAFLLFLIGVSSLTALTDKISCSKSGQGFEWCKVVKGLVAISWIDTIFIFITLVFLIVLACMARRRYGASRSTLYLD</sequence>
<protein>
    <submittedName>
        <fullName evidence="1">Uncharacterized protein</fullName>
    </submittedName>
</protein>
<keyword evidence="2" id="KW-1185">Reference proteome</keyword>
<evidence type="ECO:0000313" key="1">
    <source>
        <dbReference type="EMBL" id="WVN87947.1"/>
    </source>
</evidence>
<dbReference type="OrthoDB" id="2117453at2759"/>
<dbReference type="RefSeq" id="XP_066068647.1">
    <property type="nucleotide sequence ID" value="XM_066212550.1"/>
</dbReference>
<dbReference type="GeneID" id="91087355"/>
<reference evidence="1" key="2">
    <citation type="journal article" date="2022" name="Elife">
        <title>Obligate sexual reproduction of a homothallic fungus closely related to the Cryptococcus pathogenic species complex.</title>
        <authorList>
            <person name="Passer A.R."/>
            <person name="Clancey S.A."/>
            <person name="Shea T."/>
            <person name="David-Palma M."/>
            <person name="Averette A.F."/>
            <person name="Boekhout T."/>
            <person name="Porcel B.M."/>
            <person name="Nowrousian M."/>
            <person name="Cuomo C.A."/>
            <person name="Sun S."/>
            <person name="Heitman J."/>
            <person name="Coelho M.A."/>
        </authorList>
    </citation>
    <scope>NUCLEOTIDE SEQUENCE</scope>
    <source>
        <strain evidence="1">CBS 7841</strain>
    </source>
</reference>
<proteinExistence type="predicted"/>
<accession>A0A1E3IPG2</accession>
<organism evidence="1 2">
    <name type="scientific">Cryptococcus depauperatus CBS 7841</name>
    <dbReference type="NCBI Taxonomy" id="1295531"/>
    <lineage>
        <taxon>Eukaryota</taxon>
        <taxon>Fungi</taxon>
        <taxon>Dikarya</taxon>
        <taxon>Basidiomycota</taxon>
        <taxon>Agaricomycotina</taxon>
        <taxon>Tremellomycetes</taxon>
        <taxon>Tremellales</taxon>
        <taxon>Cryptococcaceae</taxon>
        <taxon>Cryptococcus</taxon>
    </lineage>
</organism>
<evidence type="ECO:0000313" key="2">
    <source>
        <dbReference type="Proteomes" id="UP000094043"/>
    </source>
</evidence>
<dbReference type="AlphaFoldDB" id="A0A1E3IPG2"/>
<reference evidence="1" key="3">
    <citation type="submission" date="2024-01" db="EMBL/GenBank/DDBJ databases">
        <authorList>
            <person name="Coelho M.A."/>
            <person name="David-Palma M."/>
            <person name="Shea T."/>
            <person name="Sun S."/>
            <person name="Cuomo C.A."/>
            <person name="Heitman J."/>
        </authorList>
    </citation>
    <scope>NUCLEOTIDE SEQUENCE</scope>
    <source>
        <strain evidence="1">CBS 7841</strain>
    </source>
</reference>
<dbReference type="VEuPathDB" id="FungiDB:L203_01581"/>
<reference evidence="1" key="1">
    <citation type="submission" date="2016-06" db="EMBL/GenBank/DDBJ databases">
        <authorList>
            <person name="Cuomo C."/>
            <person name="Litvintseva A."/>
            <person name="Heitman J."/>
            <person name="Chen Y."/>
            <person name="Sun S."/>
            <person name="Springer D."/>
            <person name="Dromer F."/>
            <person name="Young S."/>
            <person name="Zeng Q."/>
            <person name="Chapman S."/>
            <person name="Gujja S."/>
            <person name="Saif S."/>
            <person name="Birren B."/>
        </authorList>
    </citation>
    <scope>NUCLEOTIDE SEQUENCE</scope>
    <source>
        <strain evidence="1">CBS 7841</strain>
    </source>
</reference>